<evidence type="ECO:0000313" key="2">
    <source>
        <dbReference type="EMBL" id="RFU26078.1"/>
    </source>
</evidence>
<feature type="non-terminal residue" evidence="2">
    <location>
        <position position="1"/>
    </location>
</feature>
<feature type="non-terminal residue" evidence="2">
    <location>
        <position position="436"/>
    </location>
</feature>
<proteinExistence type="predicted"/>
<feature type="region of interest" description="Disordered" evidence="1">
    <location>
        <begin position="93"/>
        <end position="146"/>
    </location>
</feature>
<feature type="compositionally biased region" description="Polar residues" evidence="1">
    <location>
        <begin position="96"/>
        <end position="132"/>
    </location>
</feature>
<keyword evidence="3" id="KW-1185">Reference proteome</keyword>
<dbReference type="EMBL" id="NCSJ02000286">
    <property type="protein sequence ID" value="RFU26078.1"/>
    <property type="molecule type" value="Genomic_DNA"/>
</dbReference>
<reference evidence="2 3" key="1">
    <citation type="submission" date="2018-05" db="EMBL/GenBank/DDBJ databases">
        <title>Draft genome sequence of Scytalidium lignicola DSM 105466, a ubiquitous saprotrophic fungus.</title>
        <authorList>
            <person name="Buettner E."/>
            <person name="Gebauer A.M."/>
            <person name="Hofrichter M."/>
            <person name="Liers C."/>
            <person name="Kellner H."/>
        </authorList>
    </citation>
    <scope>NUCLEOTIDE SEQUENCE [LARGE SCALE GENOMIC DNA]</scope>
    <source>
        <strain evidence="2 3">DSM 105466</strain>
    </source>
</reference>
<evidence type="ECO:0000313" key="3">
    <source>
        <dbReference type="Proteomes" id="UP000258309"/>
    </source>
</evidence>
<accession>A0A3E2GYA7</accession>
<name>A0A3E2GYA7_SCYLI</name>
<sequence>MLRPADPATIDRSVSWLLDSRTWDIWSAEVECMSVKARTSFGTIFTHQLLGLVGRRWDSELSVDKFLEMEVMNQNQTVRLNSSTSPSIIRKLRMNGGTTTSPPIHSEAPRSNTLSQDGDSSAQRRPSPQDRNSGAADTKARLVDSEMDLPRMDPSLDIDHDSHWSGGPGLNKTAVDVEHSGRPDPLYGFPVPGTTGDHKVISDHPTNCEYGDDLHVPISLERRNGVKTLTTPTIGTDLKLRKHTTRGRPPRRKRPKYSDAHSFTREIDMSDIEGSFAISSPYSERLIKDKNQMVALRKLQERSKLEKYCRGKETWGEYKRGVKKRVEVRKLIQELLEILERLVQCWWLFHRVIVFVENVSPVFYRDTIMLSRNDKSFPSNKENTGTRKLIQRPLESNLVVEEDRLQVDHLKAGYLKSDRLKAGRMLIIPTKLGDNP</sequence>
<gene>
    <name evidence="2" type="ORF">B7463_g10264</name>
</gene>
<feature type="region of interest" description="Disordered" evidence="1">
    <location>
        <begin position="240"/>
        <end position="260"/>
    </location>
</feature>
<dbReference type="Proteomes" id="UP000258309">
    <property type="component" value="Unassembled WGS sequence"/>
</dbReference>
<comment type="caution">
    <text evidence="2">The sequence shown here is derived from an EMBL/GenBank/DDBJ whole genome shotgun (WGS) entry which is preliminary data.</text>
</comment>
<organism evidence="2 3">
    <name type="scientific">Scytalidium lignicola</name>
    <name type="common">Hyphomycete</name>
    <dbReference type="NCBI Taxonomy" id="5539"/>
    <lineage>
        <taxon>Eukaryota</taxon>
        <taxon>Fungi</taxon>
        <taxon>Dikarya</taxon>
        <taxon>Ascomycota</taxon>
        <taxon>Pezizomycotina</taxon>
        <taxon>Leotiomycetes</taxon>
        <taxon>Leotiomycetes incertae sedis</taxon>
        <taxon>Scytalidium</taxon>
    </lineage>
</organism>
<protein>
    <submittedName>
        <fullName evidence="2">Uncharacterized protein</fullName>
    </submittedName>
</protein>
<dbReference type="AlphaFoldDB" id="A0A3E2GYA7"/>
<feature type="compositionally biased region" description="Basic residues" evidence="1">
    <location>
        <begin position="240"/>
        <end position="255"/>
    </location>
</feature>
<evidence type="ECO:0000256" key="1">
    <source>
        <dbReference type="SAM" id="MobiDB-lite"/>
    </source>
</evidence>